<feature type="compositionally biased region" description="Low complexity" evidence="3">
    <location>
        <begin position="707"/>
        <end position="720"/>
    </location>
</feature>
<dbReference type="STRING" id="526221.C9SAA5"/>
<dbReference type="InterPro" id="IPR037316">
    <property type="entry name" value="Yen1_H3TH"/>
</dbReference>
<evidence type="ECO:0000259" key="4">
    <source>
        <dbReference type="SMART" id="SM00484"/>
    </source>
</evidence>
<feature type="compositionally biased region" description="Basic and acidic residues" evidence="3">
    <location>
        <begin position="677"/>
        <end position="695"/>
    </location>
</feature>
<feature type="compositionally biased region" description="Polar residues" evidence="3">
    <location>
        <begin position="588"/>
        <end position="598"/>
    </location>
</feature>
<evidence type="ECO:0000313" key="7">
    <source>
        <dbReference type="Proteomes" id="UP000008698"/>
    </source>
</evidence>
<dbReference type="Gene3D" id="1.10.150.20">
    <property type="entry name" value="5' to 3' exonuclease, C-terminal subdomain"/>
    <property type="match status" value="1"/>
</dbReference>
<dbReference type="PANTHER" id="PTHR11081:SF75">
    <property type="entry name" value="ENDONUCLEASE, PUTATIVE (AFU_ORTHOLOGUE AFUA_3G13260)-RELATED"/>
    <property type="match status" value="1"/>
</dbReference>
<feature type="region of interest" description="Disordered" evidence="3">
    <location>
        <begin position="642"/>
        <end position="755"/>
    </location>
</feature>
<evidence type="ECO:0000259" key="5">
    <source>
        <dbReference type="SMART" id="SM00485"/>
    </source>
</evidence>
<evidence type="ECO:0008006" key="8">
    <source>
        <dbReference type="Google" id="ProtNLM"/>
    </source>
</evidence>
<dbReference type="InterPro" id="IPR006084">
    <property type="entry name" value="XPG/Rad2"/>
</dbReference>
<dbReference type="RefSeq" id="XP_003007303.1">
    <property type="nucleotide sequence ID" value="XM_003007257.1"/>
</dbReference>
<dbReference type="SUPFAM" id="SSF47807">
    <property type="entry name" value="5' to 3' exonuclease, C-terminal subdomain"/>
    <property type="match status" value="1"/>
</dbReference>
<keyword evidence="2" id="KW-0378">Hydrolase</keyword>
<dbReference type="InterPro" id="IPR029060">
    <property type="entry name" value="PIN-like_dom_sf"/>
</dbReference>
<evidence type="ECO:0000256" key="1">
    <source>
        <dbReference type="ARBA" id="ARBA00022722"/>
    </source>
</evidence>
<dbReference type="SMART" id="SM00485">
    <property type="entry name" value="XPGN"/>
    <property type="match status" value="1"/>
</dbReference>
<dbReference type="AlphaFoldDB" id="C9SAA5"/>
<name>C9SAA5_VERA1</name>
<dbReference type="eggNOG" id="KOG2520">
    <property type="taxonomic scope" value="Eukaryota"/>
</dbReference>
<dbReference type="CDD" id="cd09906">
    <property type="entry name" value="H3TH_YEN1"/>
    <property type="match status" value="1"/>
</dbReference>
<dbReference type="InterPro" id="IPR006086">
    <property type="entry name" value="XPG-I_dom"/>
</dbReference>
<keyword evidence="7" id="KW-1185">Reference proteome</keyword>
<dbReference type="Gene3D" id="3.40.50.1010">
    <property type="entry name" value="5'-nuclease"/>
    <property type="match status" value="2"/>
</dbReference>
<dbReference type="KEGG" id="val:VDBG_01491"/>
<dbReference type="InterPro" id="IPR041177">
    <property type="entry name" value="GEN1_C"/>
</dbReference>
<dbReference type="PANTHER" id="PTHR11081">
    <property type="entry name" value="FLAP ENDONUCLEASE FAMILY MEMBER"/>
    <property type="match status" value="1"/>
</dbReference>
<dbReference type="Proteomes" id="UP000008698">
    <property type="component" value="Unassembled WGS sequence"/>
</dbReference>
<dbReference type="FunFam" id="3.40.50.1010:FF:000037">
    <property type="entry name" value="Rad2-like endonuclease, putative (AFU_orthologue AFUA_3G13260)"/>
    <property type="match status" value="1"/>
</dbReference>
<feature type="compositionally biased region" description="Low complexity" evidence="3">
    <location>
        <begin position="493"/>
        <end position="503"/>
    </location>
</feature>
<dbReference type="OrthoDB" id="2959108at2759"/>
<dbReference type="GO" id="GO:0017108">
    <property type="term" value="F:5'-flap endonuclease activity"/>
    <property type="evidence" value="ECO:0007669"/>
    <property type="project" value="TreeGrafter"/>
</dbReference>
<feature type="domain" description="XPG N-terminal" evidence="5">
    <location>
        <begin position="1"/>
        <end position="95"/>
    </location>
</feature>
<keyword evidence="1" id="KW-0540">Nuclease</keyword>
<organism evidence="7">
    <name type="scientific">Verticillium alfalfae (strain VaMs.102 / ATCC MYA-4576 / FGSC 10136)</name>
    <name type="common">Verticillium wilt of alfalfa</name>
    <name type="synonym">Verticillium albo-atrum</name>
    <dbReference type="NCBI Taxonomy" id="526221"/>
    <lineage>
        <taxon>Eukaryota</taxon>
        <taxon>Fungi</taxon>
        <taxon>Dikarya</taxon>
        <taxon>Ascomycota</taxon>
        <taxon>Pezizomycotina</taxon>
        <taxon>Sordariomycetes</taxon>
        <taxon>Hypocreomycetidae</taxon>
        <taxon>Glomerellales</taxon>
        <taxon>Plectosphaerellaceae</taxon>
        <taxon>Verticillium</taxon>
    </lineage>
</organism>
<dbReference type="PRINTS" id="PR00853">
    <property type="entry name" value="XPGRADSUPER"/>
</dbReference>
<proteinExistence type="predicted"/>
<evidence type="ECO:0000256" key="3">
    <source>
        <dbReference type="SAM" id="MobiDB-lite"/>
    </source>
</evidence>
<dbReference type="Pfam" id="PF00752">
    <property type="entry name" value="XPG_N"/>
    <property type="match status" value="1"/>
</dbReference>
<dbReference type="OMA" id="THYLRIP"/>
<gene>
    <name evidence="6" type="ORF">VDBG_01491</name>
</gene>
<dbReference type="FunFam" id="3.40.50.1010:FF:000051">
    <property type="entry name" value="Rad2-like endonuclease, putative (AFU_orthologue AFUA_3G13260)"/>
    <property type="match status" value="1"/>
</dbReference>
<dbReference type="HOGENOM" id="CLU_007575_0_0_1"/>
<protein>
    <recommendedName>
        <fullName evidence="8">Flap structure-specific endonuclease</fullName>
    </recommendedName>
</protein>
<dbReference type="InterPro" id="IPR006085">
    <property type="entry name" value="XPG_DNA_repair_N"/>
</dbReference>
<dbReference type="CDD" id="cd09870">
    <property type="entry name" value="PIN_YEN1"/>
    <property type="match status" value="1"/>
</dbReference>
<evidence type="ECO:0000256" key="2">
    <source>
        <dbReference type="ARBA" id="ARBA00022801"/>
    </source>
</evidence>
<sequence length="833" mass="90933">MGIKGIYRELGPGQRISLAKLATESLENTGRPLRVAIDIAIWQFQAQAAKGGTNPAIRTFFYRLVRLVGLPVQPVFVFDGPNKPLFKRNKRSGRGDGIASAMAKRLIRLFGFPIHQAPGEAEAECALLQQEGLVDAVLSEDVDTIMFGCSRTFRNWSAEGLRGGKSPTHVTVYDTNEQSLVASGLDRQGMVLVALMSGGDYLPEGVPGCGLKLACEVARAGFGKSLCSLKAADKTGIDEWRANLTHELRTNENKFFRTKHKAIVIPDNFPDVKVLRFYTHPAVSSKAAVENLIGSVEWSRPVDIGGLRRFTDEVFDWTNRPGAVKLIKVLSPNLLAQKLFARYDHITQSLESHRLESLEQQELALVQRISAKRSHFSTDGIPELRVFHVPADIVPLDLSQESDKVAEMGRQALALNSDGEFEGAVPSNNDVEAGEQVARTTFDPTTAQAVWLPESLVKLGVPLCVEDWEERQRAKTNVMTASNLAKQRKKKTAGNNTNKAPNTLDKWVKSTKSRPRECPGKNVAVPPVSQSLSHFKLPQPLPSNITNFGGHQPRESAASKPHTSPNRPLASLPRSKPLTSKSAGKATTIGSMQLSNPWAFSGSHHTPRTTKPDGHTESFLIETSPEASKDRPVSLDVTCNDALDAGMKNGPQHDGRHSQFSGDEGLGTARHNGVLARDNRLRTRETDPSRSEPKNMRPLITSKCTTKASQSSAQPKSALSDSVVGRDATSSSRHDHAGRSHVIARPARPHGTEVRKNLEAVLTAKRSASKGKLIAPRTSACGFFKEVDLGDYEAAQLMVHDGEQGVGRQRATSTQQRIWNYSHVAVIDLTGED</sequence>
<dbReference type="GeneID" id="9533385"/>
<dbReference type="EMBL" id="DS985215">
    <property type="protein sequence ID" value="EEY15382.1"/>
    <property type="molecule type" value="Genomic_DNA"/>
</dbReference>
<reference evidence="7" key="1">
    <citation type="journal article" date="2011" name="PLoS Pathog.">
        <title>Comparative genomics yields insights into niche adaptation of plant vascular wilt pathogens.</title>
        <authorList>
            <person name="Klosterman S.J."/>
            <person name="Subbarao K.V."/>
            <person name="Kang S."/>
            <person name="Veronese P."/>
            <person name="Gold S.E."/>
            <person name="Thomma B.P.H.J."/>
            <person name="Chen Z."/>
            <person name="Henrissat B."/>
            <person name="Lee Y.-H."/>
            <person name="Park J."/>
            <person name="Garcia-Pedrajas M.D."/>
            <person name="Barbara D.J."/>
            <person name="Anchieta A."/>
            <person name="de Jonge R."/>
            <person name="Santhanam P."/>
            <person name="Maruthachalam K."/>
            <person name="Atallah Z."/>
            <person name="Amyotte S.G."/>
            <person name="Paz Z."/>
            <person name="Inderbitzin P."/>
            <person name="Hayes R.J."/>
            <person name="Heiman D.I."/>
            <person name="Young S."/>
            <person name="Zeng Q."/>
            <person name="Engels R."/>
            <person name="Galagan J."/>
            <person name="Cuomo C.A."/>
            <person name="Dobinson K.F."/>
            <person name="Ma L.-J."/>
        </authorList>
    </citation>
    <scope>NUCLEOTIDE SEQUENCE [LARGE SCALE GENOMIC DNA]</scope>
    <source>
        <strain evidence="7">VaMs.102 / ATCC MYA-4576 / FGSC 10136</strain>
    </source>
</reference>
<dbReference type="InterPro" id="IPR036279">
    <property type="entry name" value="5-3_exonuclease_C_sf"/>
</dbReference>
<dbReference type="SMART" id="SM00484">
    <property type="entry name" value="XPGI"/>
    <property type="match status" value="1"/>
</dbReference>
<dbReference type="SUPFAM" id="SSF88723">
    <property type="entry name" value="PIN domain-like"/>
    <property type="match status" value="1"/>
</dbReference>
<feature type="region of interest" description="Disordered" evidence="3">
    <location>
        <begin position="483"/>
        <end position="616"/>
    </location>
</feature>
<feature type="domain" description="XPG-I" evidence="4">
    <location>
        <begin position="108"/>
        <end position="185"/>
    </location>
</feature>
<dbReference type="GO" id="GO:0006281">
    <property type="term" value="P:DNA repair"/>
    <property type="evidence" value="ECO:0007669"/>
    <property type="project" value="UniProtKB-ARBA"/>
</dbReference>
<dbReference type="Pfam" id="PF00867">
    <property type="entry name" value="XPG_I"/>
    <property type="match status" value="1"/>
</dbReference>
<evidence type="ECO:0000313" key="6">
    <source>
        <dbReference type="EMBL" id="EEY15382.1"/>
    </source>
</evidence>
<accession>C9SAA5</accession>
<dbReference type="GO" id="GO:0008821">
    <property type="term" value="F:crossover junction DNA endonuclease activity"/>
    <property type="evidence" value="ECO:0007669"/>
    <property type="project" value="InterPro"/>
</dbReference>
<dbReference type="Pfam" id="PF18380">
    <property type="entry name" value="GEN1_C"/>
    <property type="match status" value="1"/>
</dbReference>